<feature type="active site" description="Proton donor/acceptor" evidence="7">
    <location>
        <position position="269"/>
    </location>
</feature>
<dbReference type="Gene3D" id="3.40.50.720">
    <property type="entry name" value="NAD(P)-binding Rossmann-like Domain"/>
    <property type="match status" value="2"/>
</dbReference>
<feature type="binding site" evidence="9">
    <location>
        <position position="202"/>
    </location>
    <ligand>
        <name>NAD(+)</name>
        <dbReference type="ChEBI" id="CHEBI:57540"/>
    </ligand>
</feature>
<feature type="binding site" evidence="9">
    <location>
        <begin position="266"/>
        <end position="269"/>
    </location>
    <ligand>
        <name>NAD(+)</name>
        <dbReference type="ChEBI" id="CHEBI:57540"/>
    </ligand>
</feature>
<evidence type="ECO:0000256" key="5">
    <source>
        <dbReference type="ARBA" id="ARBA00023027"/>
    </source>
</evidence>
<feature type="binding site" evidence="9">
    <location>
        <begin position="238"/>
        <end position="239"/>
    </location>
    <ligand>
        <name>NAD(+)</name>
        <dbReference type="ChEBI" id="CHEBI:57540"/>
    </ligand>
</feature>
<dbReference type="SUPFAM" id="SSF52283">
    <property type="entry name" value="Formate/glycerate dehydrogenase catalytic domain-like"/>
    <property type="match status" value="1"/>
</dbReference>
<dbReference type="FunFam" id="3.40.50.720:FF:000049">
    <property type="entry name" value="Alanine dehydrogenase"/>
    <property type="match status" value="1"/>
</dbReference>
<feature type="active site" description="Proton donor/acceptor" evidence="7">
    <location>
        <position position="95"/>
    </location>
</feature>
<evidence type="ECO:0000256" key="9">
    <source>
        <dbReference type="PIRSR" id="PIRSR000183-3"/>
    </source>
</evidence>
<feature type="domain" description="Alanine dehydrogenase/pyridine nucleotide transhydrogenase N-terminal" evidence="11">
    <location>
        <begin position="4"/>
        <end position="136"/>
    </location>
</feature>
<dbReference type="RefSeq" id="WP_008825108.1">
    <property type="nucleotide sequence ID" value="NZ_AFNU02000004.1"/>
</dbReference>
<comment type="catalytic activity">
    <reaction evidence="6">
        <text>L-alanine + NAD(+) + H2O = pyruvate + NH4(+) + NADH + H(+)</text>
        <dbReference type="Rhea" id="RHEA:18405"/>
        <dbReference type="ChEBI" id="CHEBI:15361"/>
        <dbReference type="ChEBI" id="CHEBI:15377"/>
        <dbReference type="ChEBI" id="CHEBI:15378"/>
        <dbReference type="ChEBI" id="CHEBI:28938"/>
        <dbReference type="ChEBI" id="CHEBI:57540"/>
        <dbReference type="ChEBI" id="CHEBI:57945"/>
        <dbReference type="ChEBI" id="CHEBI:57972"/>
        <dbReference type="EC" id="1.4.1.1"/>
    </reaction>
</comment>
<dbReference type="OrthoDB" id="9804592at2"/>
<comment type="caution">
    <text evidence="12">The sequence shown here is derived from an EMBL/GenBank/DDBJ whole genome shotgun (WGS) entry which is preliminary data.</text>
</comment>
<evidence type="ECO:0000313" key="13">
    <source>
        <dbReference type="Proteomes" id="UP000005707"/>
    </source>
</evidence>
<dbReference type="Pfam" id="PF01262">
    <property type="entry name" value="AlaDh_PNT_C"/>
    <property type="match status" value="1"/>
</dbReference>
<feature type="binding site" evidence="8">
    <location>
        <position position="15"/>
    </location>
    <ligand>
        <name>substrate</name>
    </ligand>
</feature>
<evidence type="ECO:0000256" key="3">
    <source>
        <dbReference type="ARBA" id="ARBA00012897"/>
    </source>
</evidence>
<keyword evidence="9" id="KW-0547">Nucleotide-binding</keyword>
<organism evidence="12 13">
    <name type="scientific">Haloplasma contractile SSD-17B</name>
    <dbReference type="NCBI Taxonomy" id="1033810"/>
    <lineage>
        <taxon>Bacteria</taxon>
        <taxon>Bacillati</taxon>
        <taxon>Mycoplasmatota</taxon>
        <taxon>Mollicutes</taxon>
        <taxon>Haloplasmatales</taxon>
        <taxon>Haloplasmataceae</taxon>
        <taxon>Haloplasma</taxon>
    </lineage>
</organism>
<evidence type="ECO:0000256" key="1">
    <source>
        <dbReference type="ARBA" id="ARBA00005206"/>
    </source>
</evidence>
<dbReference type="InterPro" id="IPR007886">
    <property type="entry name" value="AlaDH/PNT_N"/>
</dbReference>
<evidence type="ECO:0000256" key="4">
    <source>
        <dbReference type="ARBA" id="ARBA00023002"/>
    </source>
</evidence>
<dbReference type="EMBL" id="AFNU02000004">
    <property type="protein sequence ID" value="ERJ12316.1"/>
    <property type="molecule type" value="Genomic_DNA"/>
</dbReference>
<gene>
    <name evidence="12" type="primary">ald2</name>
    <name evidence="12" type="ORF">HLPCO_001302</name>
</gene>
<evidence type="ECO:0000256" key="2">
    <source>
        <dbReference type="ARBA" id="ARBA00005689"/>
    </source>
</evidence>
<dbReference type="Pfam" id="PF05222">
    <property type="entry name" value="AlaDh_PNT_N"/>
    <property type="match status" value="1"/>
</dbReference>
<name>U2EBZ1_9MOLU</name>
<feature type="binding site" evidence="9">
    <location>
        <position position="219"/>
    </location>
    <ligand>
        <name>NAD(+)</name>
        <dbReference type="ChEBI" id="CHEBI:57540"/>
    </ligand>
</feature>
<protein>
    <recommendedName>
        <fullName evidence="3 6">Alanine dehydrogenase</fullName>
        <ecNumber evidence="3 6">1.4.1.1</ecNumber>
    </recommendedName>
</protein>
<feature type="binding site" evidence="9">
    <location>
        <position position="197"/>
    </location>
    <ligand>
        <name>NAD(+)</name>
        <dbReference type="ChEBI" id="CHEBI:57540"/>
    </ligand>
</feature>
<feature type="domain" description="Alanine dehydrogenase/pyridine nucleotide transhydrogenase NAD(H)-binding" evidence="10">
    <location>
        <begin position="148"/>
        <end position="297"/>
    </location>
</feature>
<feature type="binding site" evidence="8">
    <location>
        <position position="74"/>
    </location>
    <ligand>
        <name>substrate</name>
    </ligand>
</feature>
<dbReference type="InterPro" id="IPR008143">
    <property type="entry name" value="Ala_DH/PNT_CS2"/>
</dbReference>
<feature type="binding site" evidence="9">
    <location>
        <begin position="298"/>
        <end position="301"/>
    </location>
    <ligand>
        <name>NAD(+)</name>
        <dbReference type="ChEBI" id="CHEBI:57540"/>
    </ligand>
</feature>
<dbReference type="GO" id="GO:0005886">
    <property type="term" value="C:plasma membrane"/>
    <property type="evidence" value="ECO:0007669"/>
    <property type="project" value="TreeGrafter"/>
</dbReference>
<dbReference type="NCBIfam" id="TIGR00518">
    <property type="entry name" value="alaDH"/>
    <property type="match status" value="1"/>
</dbReference>
<dbReference type="PROSITE" id="PS00837">
    <property type="entry name" value="ALADH_PNT_2"/>
    <property type="match status" value="1"/>
</dbReference>
<proteinExistence type="inferred from homology"/>
<dbReference type="GO" id="GO:0000166">
    <property type="term" value="F:nucleotide binding"/>
    <property type="evidence" value="ECO:0007669"/>
    <property type="project" value="UniProtKB-KW"/>
</dbReference>
<keyword evidence="13" id="KW-1185">Reference proteome</keyword>
<dbReference type="Proteomes" id="UP000005707">
    <property type="component" value="Unassembled WGS sequence"/>
</dbReference>
<dbReference type="InterPro" id="IPR007698">
    <property type="entry name" value="AlaDH/PNT_NAD(H)-bd"/>
</dbReference>
<feature type="binding site" evidence="9">
    <location>
        <position position="279"/>
    </location>
    <ligand>
        <name>NAD(+)</name>
        <dbReference type="ChEBI" id="CHEBI:57540"/>
    </ligand>
</feature>
<dbReference type="PANTHER" id="PTHR42795:SF1">
    <property type="entry name" value="ALANINE DEHYDROGENASE"/>
    <property type="match status" value="1"/>
</dbReference>
<evidence type="ECO:0000256" key="8">
    <source>
        <dbReference type="PIRSR" id="PIRSR000183-2"/>
    </source>
</evidence>
<reference evidence="12 13" key="1">
    <citation type="journal article" date="2011" name="J. Bacteriol.">
        <title>Genome sequence of Haloplasma contractile, an unusual contractile bacterium from a deep-sea anoxic brine lake.</title>
        <authorList>
            <person name="Antunes A."/>
            <person name="Alam I."/>
            <person name="El Dorry H."/>
            <person name="Siam R."/>
            <person name="Robertson A."/>
            <person name="Bajic V.B."/>
            <person name="Stingl U."/>
        </authorList>
    </citation>
    <scope>NUCLEOTIDE SEQUENCE [LARGE SCALE GENOMIC DNA]</scope>
    <source>
        <strain evidence="12 13">SSD-17B</strain>
    </source>
</reference>
<comment type="pathway">
    <text evidence="1">Amino-acid degradation; L-alanine degradation via dehydrogenase pathway; NH(3) and pyruvate from L-alanine: step 1/1.</text>
</comment>
<dbReference type="PIRSF" id="PIRSF000183">
    <property type="entry name" value="Alanine_dh"/>
    <property type="match status" value="1"/>
</dbReference>
<dbReference type="eggNOG" id="COG0686">
    <property type="taxonomic scope" value="Bacteria"/>
</dbReference>
<feature type="binding site" evidence="9">
    <location>
        <position position="133"/>
    </location>
    <ligand>
        <name>NAD(+)</name>
        <dbReference type="ChEBI" id="CHEBI:57540"/>
    </ligand>
</feature>
<keyword evidence="5 6" id="KW-0520">NAD</keyword>
<sequence length="370" mass="40223">MKIGIPKEIKNNENRVSMTPAGVRQFVANNHEVFVETNAGLGSGYTNEEYVEAGATIVESASDAWAQEMVIKVKEPLECEYQYFREDLLLYTYLHLAAEPKLTEALVNSKVTGIAYETVETPDRKLPLLTPMSEVAGRLSVVMGSHYLVRHYGGEGILLSGVPGTPRGKVTIVGGGVAGVNAAKMAMGLGAKVTILDINLDRLRYLDDVFGDDINTIYSNEYNLEQELKDTDLLIGAVLIPGTKAPKLVTEDMVKKMKQGSVIVDIAIDQGGCIETIDRITTHDNPVYEKHGVLHYSVANMPGAVSRTSTQALTNATLRQGLALANKGYIDACLQDKSLYKGINTLKGHVTYKGVAQSLGYDYKEASSLF</sequence>
<dbReference type="SUPFAM" id="SSF51735">
    <property type="entry name" value="NAD(P)-binding Rossmann-fold domains"/>
    <property type="match status" value="1"/>
</dbReference>
<keyword evidence="4 6" id="KW-0560">Oxidoreductase</keyword>
<dbReference type="PANTHER" id="PTHR42795">
    <property type="entry name" value="ALANINE DEHYDROGENASE"/>
    <property type="match status" value="1"/>
</dbReference>
<dbReference type="SMART" id="SM01002">
    <property type="entry name" value="AlaDh_PNT_C"/>
    <property type="match status" value="1"/>
</dbReference>
<evidence type="ECO:0000259" key="10">
    <source>
        <dbReference type="SMART" id="SM01002"/>
    </source>
</evidence>
<comment type="similarity">
    <text evidence="2 6">Belongs to the AlaDH/PNT family.</text>
</comment>
<accession>U2EBZ1</accession>
<dbReference type="SMART" id="SM01003">
    <property type="entry name" value="AlaDh_PNT_N"/>
    <property type="match status" value="1"/>
</dbReference>
<evidence type="ECO:0000259" key="11">
    <source>
        <dbReference type="SMART" id="SM01003"/>
    </source>
</evidence>
<dbReference type="STRING" id="1033810.HLPCO_001302"/>
<evidence type="ECO:0000313" key="12">
    <source>
        <dbReference type="EMBL" id="ERJ12316.1"/>
    </source>
</evidence>
<dbReference type="InterPro" id="IPR008141">
    <property type="entry name" value="Ala_DH"/>
</dbReference>
<dbReference type="FunCoup" id="U2EBZ1">
    <property type="interactions" value="201"/>
</dbReference>
<evidence type="ECO:0000256" key="7">
    <source>
        <dbReference type="PIRSR" id="PIRSR000183-1"/>
    </source>
</evidence>
<dbReference type="EC" id="1.4.1.1" evidence="3 6"/>
<reference evidence="12 13" key="2">
    <citation type="journal article" date="2013" name="PLoS ONE">
        <title>INDIGO - INtegrated Data Warehouse of MIcrobial GenOmes with Examples from the Red Sea Extremophiles.</title>
        <authorList>
            <person name="Alam I."/>
            <person name="Antunes A."/>
            <person name="Kamau A.A."/>
            <person name="Ba Alawi W."/>
            <person name="Kalkatawi M."/>
            <person name="Stingl U."/>
            <person name="Bajic V.B."/>
        </authorList>
    </citation>
    <scope>NUCLEOTIDE SEQUENCE [LARGE SCALE GENOMIC DNA]</scope>
    <source>
        <strain evidence="12 13">SSD-17B</strain>
    </source>
</reference>
<dbReference type="InParanoid" id="U2EBZ1"/>
<dbReference type="InterPro" id="IPR036291">
    <property type="entry name" value="NAD(P)-bd_dom_sf"/>
</dbReference>
<dbReference type="GO" id="GO:0000286">
    <property type="term" value="F:alanine dehydrogenase activity"/>
    <property type="evidence" value="ECO:0007669"/>
    <property type="project" value="UniProtKB-UniRule"/>
</dbReference>
<evidence type="ECO:0000256" key="6">
    <source>
        <dbReference type="PIRNR" id="PIRNR000183"/>
    </source>
</evidence>
<dbReference type="CDD" id="cd05305">
    <property type="entry name" value="L-AlaDH"/>
    <property type="match status" value="1"/>
</dbReference>
<dbReference type="AlphaFoldDB" id="U2EBZ1"/>
<dbReference type="GO" id="GO:0042853">
    <property type="term" value="P:L-alanine catabolic process"/>
    <property type="evidence" value="ECO:0007669"/>
    <property type="project" value="InterPro"/>
</dbReference>